<organism evidence="13">
    <name type="scientific">Ipomoea nil</name>
    <name type="common">Japanese morning glory</name>
    <name type="synonym">Pharbitis nil</name>
    <dbReference type="NCBI Taxonomy" id="35883"/>
    <lineage>
        <taxon>Eukaryota</taxon>
        <taxon>Viridiplantae</taxon>
        <taxon>Streptophyta</taxon>
        <taxon>Embryophyta</taxon>
        <taxon>Tracheophyta</taxon>
        <taxon>Spermatophyta</taxon>
        <taxon>Magnoliopsida</taxon>
        <taxon>eudicotyledons</taxon>
        <taxon>Gunneridae</taxon>
        <taxon>Pentapetalae</taxon>
        <taxon>asterids</taxon>
        <taxon>lamiids</taxon>
        <taxon>Solanales</taxon>
        <taxon>Convolvulaceae</taxon>
        <taxon>Ipomoeeae</taxon>
        <taxon>Ipomoea</taxon>
    </lineage>
</organism>
<dbReference type="Gene3D" id="2.60.120.330">
    <property type="entry name" value="B-lactam Antibiotic, Isopenicillin N Synthase, Chain"/>
    <property type="match status" value="1"/>
</dbReference>
<dbReference type="InterPro" id="IPR044861">
    <property type="entry name" value="IPNS-like_FE2OG_OXY"/>
</dbReference>
<comment type="cofactor">
    <cofactor evidence="1">
        <name>L-ascorbate</name>
        <dbReference type="ChEBI" id="CHEBI:38290"/>
    </cofactor>
</comment>
<proteinExistence type="evidence at transcript level"/>
<accession>Q76I29</accession>
<evidence type="ECO:0000256" key="4">
    <source>
        <dbReference type="ARBA" id="ARBA00022723"/>
    </source>
</evidence>
<evidence type="ECO:0000256" key="1">
    <source>
        <dbReference type="ARBA" id="ARBA00001961"/>
    </source>
</evidence>
<comment type="pathway">
    <text evidence="3">Hormone biosynthesis.</text>
</comment>
<dbReference type="InterPro" id="IPR050231">
    <property type="entry name" value="Iron_ascorbate_oxido_reductase"/>
</dbReference>
<evidence type="ECO:0000313" key="13">
    <source>
        <dbReference type="EMBL" id="BAD06944.1"/>
    </source>
</evidence>
<evidence type="ECO:0000259" key="12">
    <source>
        <dbReference type="PROSITE" id="PS51471"/>
    </source>
</evidence>
<dbReference type="GO" id="GO:0046872">
    <property type="term" value="F:metal ion binding"/>
    <property type="evidence" value="ECO:0007669"/>
    <property type="project" value="UniProtKB-KW"/>
</dbReference>
<comment type="pathway">
    <text evidence="2">Phenylpropanoid metabolism.</text>
</comment>
<evidence type="ECO:0000256" key="2">
    <source>
        <dbReference type="ARBA" id="ARBA00004918"/>
    </source>
</evidence>
<dbReference type="Pfam" id="PF14226">
    <property type="entry name" value="DIOX_N"/>
    <property type="match status" value="1"/>
</dbReference>
<dbReference type="InterPro" id="IPR005123">
    <property type="entry name" value="Oxoglu/Fe-dep_dioxygenase_dom"/>
</dbReference>
<evidence type="ECO:0000256" key="3">
    <source>
        <dbReference type="ARBA" id="ARBA00004972"/>
    </source>
</evidence>
<evidence type="ECO:0000256" key="8">
    <source>
        <dbReference type="ARBA" id="ARBA00037909"/>
    </source>
</evidence>
<dbReference type="GO" id="GO:0009805">
    <property type="term" value="P:coumarin biosynthetic process"/>
    <property type="evidence" value="ECO:0007669"/>
    <property type="project" value="UniProtKB-ARBA"/>
</dbReference>
<evidence type="ECO:0000256" key="7">
    <source>
        <dbReference type="ARBA" id="ARBA00023004"/>
    </source>
</evidence>
<dbReference type="InterPro" id="IPR027443">
    <property type="entry name" value="IPNS-like_sf"/>
</dbReference>
<comment type="similarity">
    <text evidence="10">Belongs to the iron/ascorbate-dependent oxidoreductase family. GA3OX subfamily.</text>
</comment>
<keyword evidence="5" id="KW-0223">Dioxygenase</keyword>
<keyword evidence="4 11" id="KW-0479">Metal-binding</keyword>
<evidence type="ECO:0000256" key="11">
    <source>
        <dbReference type="RuleBase" id="RU003682"/>
    </source>
</evidence>
<evidence type="ECO:0000256" key="6">
    <source>
        <dbReference type="ARBA" id="ARBA00023002"/>
    </source>
</evidence>
<dbReference type="GO" id="GO:0002238">
    <property type="term" value="P:response to molecule of fungal origin"/>
    <property type="evidence" value="ECO:0007669"/>
    <property type="project" value="UniProtKB-ARBA"/>
</dbReference>
<comment type="catalytic activity">
    <reaction evidence="9">
        <text>(E)-feruloyl-CoA + 2-oxoglutarate + O2 = (E)-6-hydroxyferuloyl-CoA + succinate + CO2</text>
        <dbReference type="Rhea" id="RHEA:57856"/>
        <dbReference type="ChEBI" id="CHEBI:15379"/>
        <dbReference type="ChEBI" id="CHEBI:16526"/>
        <dbReference type="ChEBI" id="CHEBI:16810"/>
        <dbReference type="ChEBI" id="CHEBI:30031"/>
        <dbReference type="ChEBI" id="CHEBI:87305"/>
        <dbReference type="ChEBI" id="CHEBI:142390"/>
        <dbReference type="EC" id="1.14.11.61"/>
    </reaction>
</comment>
<dbReference type="PROSITE" id="PS51471">
    <property type="entry name" value="FE2OG_OXY"/>
    <property type="match status" value="1"/>
</dbReference>
<dbReference type="Pfam" id="PF03171">
    <property type="entry name" value="2OG-FeII_Oxy"/>
    <property type="match status" value="1"/>
</dbReference>
<dbReference type="GO" id="GO:0016707">
    <property type="term" value="F:gibberellin 3-beta-dioxygenase activity"/>
    <property type="evidence" value="ECO:0007669"/>
    <property type="project" value="UniProtKB-ARBA"/>
</dbReference>
<dbReference type="PRINTS" id="PR00682">
    <property type="entry name" value="IPNSYNTHASE"/>
</dbReference>
<dbReference type="EMBL" id="AB099487">
    <property type="protein sequence ID" value="BAD06944.1"/>
    <property type="molecule type" value="mRNA"/>
</dbReference>
<name>Q76I29_IPONI</name>
<keyword evidence="7 11" id="KW-0408">Iron</keyword>
<reference evidence="13" key="1">
    <citation type="journal article" date="2004" name="Biosci. Biotechnol. Biochem.">
        <title>Gibberellin induces alpha-amylase gene in seed coat of Ipomoea nil immature seeds.</title>
        <authorList>
            <person name="Nakajima M."/>
            <person name="Nakayama A."/>
            <person name="Xu Z.J."/>
            <person name="Yamaguchi I."/>
        </authorList>
    </citation>
    <scope>NUCLEOTIDE SEQUENCE</scope>
</reference>
<comment type="pathway">
    <text evidence="8">Plant hormone biosynthesis; gibberellin biosynthesis.</text>
</comment>
<protein>
    <submittedName>
        <fullName evidence="13">Gibberellin 3-oxidase-like protein</fullName>
    </submittedName>
</protein>
<dbReference type="GO" id="GO:0009686">
    <property type="term" value="P:gibberellin biosynthetic process"/>
    <property type="evidence" value="ECO:0007669"/>
    <property type="project" value="UniProtKB-ARBA"/>
</dbReference>
<evidence type="ECO:0000256" key="5">
    <source>
        <dbReference type="ARBA" id="ARBA00022964"/>
    </source>
</evidence>
<dbReference type="PANTHER" id="PTHR47990">
    <property type="entry name" value="2-OXOGLUTARATE (2OG) AND FE(II)-DEPENDENT OXYGENASE SUPERFAMILY PROTEIN-RELATED"/>
    <property type="match status" value="1"/>
</dbReference>
<evidence type="ECO:0000256" key="9">
    <source>
        <dbReference type="ARBA" id="ARBA00048503"/>
    </source>
</evidence>
<dbReference type="AlphaFoldDB" id="Q76I29"/>
<sequence>MNQEIDNIIPMDFNKADQLPDSHTWLDDHSPVNSSSTHESVPLIDLYDPQAVDKIKMACETWGIFQVTNHGVPWSLLAQIEHQARRFFELAPEQKLRAVRSPGSLAGYGTVRISKFFDSQMWSEGFTVAGSPLEHARQVWPQDYSDFCSVIDDYQEKMRGLAEKIAALMFKSLGLSPGEDVEWFEPNGLSNSTQAYLQMNWYPKCPDPTRAMGLAQHTDTSLVTLLYQTSNIRGLQVYGPNLNWVDVKPISDAIVVNLGDLMQIISNGRFKSVLHRAIVSEAHNRISVGYFFGSSKNVEISPSLKLIKGSEFPMYKPISWNEYLDIKNKYFNKSLEMIGFNSDVEKSNALASGDEAPLGSEVEAIKV</sequence>
<gene>
    <name evidence="13" type="primary">PnGA3ox2</name>
</gene>
<dbReference type="SUPFAM" id="SSF51197">
    <property type="entry name" value="Clavaminate synthase-like"/>
    <property type="match status" value="1"/>
</dbReference>
<evidence type="ECO:0000256" key="10">
    <source>
        <dbReference type="ARBA" id="ARBA00061560"/>
    </source>
</evidence>
<keyword evidence="6 11" id="KW-0560">Oxidoreductase</keyword>
<feature type="domain" description="Fe2OG dioxygenase" evidence="12">
    <location>
        <begin position="193"/>
        <end position="294"/>
    </location>
</feature>
<dbReference type="InterPro" id="IPR026992">
    <property type="entry name" value="DIOX_N"/>
</dbReference>
<dbReference type="FunFam" id="2.60.120.330:FF:000013">
    <property type="entry name" value="Gibberellin 3-beta-dioxygenase 1"/>
    <property type="match status" value="1"/>
</dbReference>